<reference evidence="2 3" key="1">
    <citation type="submission" date="2020-08" db="EMBL/GenBank/DDBJ databases">
        <title>Genomic Encyclopedia of Type Strains, Phase IV (KMG-IV): sequencing the most valuable type-strain genomes for metagenomic binning, comparative biology and taxonomic classification.</title>
        <authorList>
            <person name="Goeker M."/>
        </authorList>
    </citation>
    <scope>NUCLEOTIDE SEQUENCE [LARGE SCALE GENOMIC DNA]</scope>
    <source>
        <strain evidence="2 3">DSM 27471</strain>
    </source>
</reference>
<dbReference type="RefSeq" id="WP_183413442.1">
    <property type="nucleotide sequence ID" value="NZ_JACHYB010000001.1"/>
</dbReference>
<gene>
    <name evidence="2" type="ORF">FHX64_001872</name>
</gene>
<dbReference type="InterPro" id="IPR002725">
    <property type="entry name" value="YgjP-like_metallopeptidase"/>
</dbReference>
<keyword evidence="3" id="KW-1185">Reference proteome</keyword>
<evidence type="ECO:0000313" key="2">
    <source>
        <dbReference type="EMBL" id="MBB3187709.1"/>
    </source>
</evidence>
<dbReference type="CDD" id="cd07344">
    <property type="entry name" value="M48_yhfN_like"/>
    <property type="match status" value="1"/>
</dbReference>
<dbReference type="PANTHER" id="PTHR30399">
    <property type="entry name" value="UNCHARACTERIZED PROTEIN YGJP"/>
    <property type="match status" value="1"/>
</dbReference>
<dbReference type="PANTHER" id="PTHR30399:SF1">
    <property type="entry name" value="UTP PYROPHOSPHATASE"/>
    <property type="match status" value="1"/>
</dbReference>
<accession>A0A7W5DRE2</accession>
<dbReference type="Pfam" id="PF01863">
    <property type="entry name" value="YgjP-like"/>
    <property type="match status" value="1"/>
</dbReference>
<evidence type="ECO:0000259" key="1">
    <source>
        <dbReference type="Pfam" id="PF01863"/>
    </source>
</evidence>
<protein>
    <recommendedName>
        <fullName evidence="1">YgjP-like metallopeptidase domain-containing protein</fullName>
    </recommendedName>
</protein>
<name>A0A7W5DRE2_9PORP</name>
<sequence>MLPLHDPELGSIHFKTHFRSTHITIRLVNDGLRITMPSTDFYNEALSLIEKNRSQILTKQKKRDNGHQIIDEGHPLKTLTFTAHVVASDQPKIFFKLADNVLTIEYPRQRGIQSPAVQKVIREGIVYFLRKAAKQVLPEKTFQLAMQSGLKYRSLKIQSSTTRWGSCSSVNNINLSLYLLLLPSHLIDYVIVHELCHTIEHNHSERFWTHVERILPDCKALRNELKHFSLSAWA</sequence>
<dbReference type="EMBL" id="JACHYB010000001">
    <property type="protein sequence ID" value="MBB3187709.1"/>
    <property type="molecule type" value="Genomic_DNA"/>
</dbReference>
<organism evidence="2 3">
    <name type="scientific">Microbacter margulisiae</name>
    <dbReference type="NCBI Taxonomy" id="1350067"/>
    <lineage>
        <taxon>Bacteria</taxon>
        <taxon>Pseudomonadati</taxon>
        <taxon>Bacteroidota</taxon>
        <taxon>Bacteroidia</taxon>
        <taxon>Bacteroidales</taxon>
        <taxon>Porphyromonadaceae</taxon>
        <taxon>Microbacter</taxon>
    </lineage>
</organism>
<feature type="domain" description="YgjP-like metallopeptidase" evidence="1">
    <location>
        <begin position="22"/>
        <end position="227"/>
    </location>
</feature>
<dbReference type="AlphaFoldDB" id="A0A7W5DRE2"/>
<proteinExistence type="predicted"/>
<dbReference type="Gene3D" id="3.30.2010.10">
    <property type="entry name" value="Metalloproteases ('zincins'), catalytic domain"/>
    <property type="match status" value="1"/>
</dbReference>
<dbReference type="InterPro" id="IPR053136">
    <property type="entry name" value="UTP_pyrophosphatase-like"/>
</dbReference>
<dbReference type="Proteomes" id="UP000544222">
    <property type="component" value="Unassembled WGS sequence"/>
</dbReference>
<evidence type="ECO:0000313" key="3">
    <source>
        <dbReference type="Proteomes" id="UP000544222"/>
    </source>
</evidence>
<comment type="caution">
    <text evidence="2">The sequence shown here is derived from an EMBL/GenBank/DDBJ whole genome shotgun (WGS) entry which is preliminary data.</text>
</comment>